<evidence type="ECO:0000313" key="3">
    <source>
        <dbReference type="EMBL" id="VVO67559.1"/>
    </source>
</evidence>
<organism evidence="3 4">
    <name type="scientific">Pseudomonas fluorescens</name>
    <dbReference type="NCBI Taxonomy" id="294"/>
    <lineage>
        <taxon>Bacteria</taxon>
        <taxon>Pseudomonadati</taxon>
        <taxon>Pseudomonadota</taxon>
        <taxon>Gammaproteobacteria</taxon>
        <taxon>Pseudomonadales</taxon>
        <taxon>Pseudomonadaceae</taxon>
        <taxon>Pseudomonas</taxon>
    </lineage>
</organism>
<accession>A0A5E7HTJ0</accession>
<dbReference type="PANTHER" id="PTHR43767:SF1">
    <property type="entry name" value="NONRIBOSOMAL PEPTIDE SYNTHASE PES1 (EUROFUNG)-RELATED"/>
    <property type="match status" value="1"/>
</dbReference>
<dbReference type="Proteomes" id="UP000385207">
    <property type="component" value="Unassembled WGS sequence"/>
</dbReference>
<feature type="domain" description="AMP-binding enzyme C-terminal" evidence="2">
    <location>
        <begin position="407"/>
        <end position="480"/>
    </location>
</feature>
<dbReference type="GO" id="GO:0004467">
    <property type="term" value="F:long-chain fatty acid-CoA ligase activity"/>
    <property type="evidence" value="ECO:0007669"/>
    <property type="project" value="UniProtKB-EC"/>
</dbReference>
<dbReference type="InterPro" id="IPR050237">
    <property type="entry name" value="ATP-dep_AMP-bd_enzyme"/>
</dbReference>
<dbReference type="InterPro" id="IPR020845">
    <property type="entry name" value="AMP-binding_CS"/>
</dbReference>
<dbReference type="Gene3D" id="3.40.50.12780">
    <property type="entry name" value="N-terminal domain of ligase-like"/>
    <property type="match status" value="1"/>
</dbReference>
<proteinExistence type="predicted"/>
<evidence type="ECO:0000259" key="1">
    <source>
        <dbReference type="Pfam" id="PF00501"/>
    </source>
</evidence>
<dbReference type="PROSITE" id="PS00455">
    <property type="entry name" value="AMP_BINDING"/>
    <property type="match status" value="1"/>
</dbReference>
<dbReference type="Gene3D" id="3.30.300.30">
    <property type="match status" value="1"/>
</dbReference>
<dbReference type="AlphaFoldDB" id="A0A5E7HTJ0"/>
<dbReference type="OrthoDB" id="9803968at2"/>
<name>A0A5E7HTJ0_PSEFL</name>
<dbReference type="PANTHER" id="PTHR43767">
    <property type="entry name" value="LONG-CHAIN-FATTY-ACID--COA LIGASE"/>
    <property type="match status" value="1"/>
</dbReference>
<dbReference type="InterPro" id="IPR000873">
    <property type="entry name" value="AMP-dep_synth/lig_dom"/>
</dbReference>
<dbReference type="EMBL" id="CABVII010000004">
    <property type="protein sequence ID" value="VVO67559.1"/>
    <property type="molecule type" value="Genomic_DNA"/>
</dbReference>
<dbReference type="InterPro" id="IPR025110">
    <property type="entry name" value="AMP-bd_C"/>
</dbReference>
<feature type="domain" description="AMP-dependent synthetase/ligase" evidence="1">
    <location>
        <begin position="11"/>
        <end position="357"/>
    </location>
</feature>
<evidence type="ECO:0000313" key="4">
    <source>
        <dbReference type="Proteomes" id="UP000385207"/>
    </source>
</evidence>
<evidence type="ECO:0000259" key="2">
    <source>
        <dbReference type="Pfam" id="PF13193"/>
    </source>
</evidence>
<protein>
    <submittedName>
        <fullName evidence="3">Long-chain-fatty-acid--CoA ligase</fullName>
        <ecNumber evidence="3">6.2.1.3</ecNumber>
    </submittedName>
</protein>
<dbReference type="EC" id="6.2.1.3" evidence="3"/>
<dbReference type="SUPFAM" id="SSF56801">
    <property type="entry name" value="Acetyl-CoA synthetase-like"/>
    <property type="match status" value="1"/>
</dbReference>
<reference evidence="3 4" key="1">
    <citation type="submission" date="2019-09" db="EMBL/GenBank/DDBJ databases">
        <authorList>
            <person name="Chandra G."/>
            <person name="Truman W A."/>
        </authorList>
    </citation>
    <scope>NUCLEOTIDE SEQUENCE [LARGE SCALE GENOMIC DNA]</scope>
    <source>
        <strain evidence="3">PS862</strain>
    </source>
</reference>
<dbReference type="InterPro" id="IPR045851">
    <property type="entry name" value="AMP-bd_C_sf"/>
</dbReference>
<dbReference type="InterPro" id="IPR042099">
    <property type="entry name" value="ANL_N_sf"/>
</dbReference>
<dbReference type="Pfam" id="PF00501">
    <property type="entry name" value="AMP-binding"/>
    <property type="match status" value="1"/>
</dbReference>
<gene>
    <name evidence="3" type="primary">lcfB_1</name>
    <name evidence="3" type="ORF">PS862_01154</name>
</gene>
<sequence length="498" mass="54450">MIFSGIQALAGSSMEKIALRFEREILSYGALVYEVDQVASHLVNAGVSVDTPVGVYCENGSATMILYYAVAKIGGTFVPLNAVLTAAEASYIIDHAQIKYLFVDQALASVAREAVGERRCQIFDTGSFVRGAKGAKLANTFEGRNADFLIVYTSGSTGVPKAVRYTQDAEYAGNRSLIELWSITPEDKVLVSLPLGFLYGLSTAASMAFQAGAEVILLRKFRPADVLNAIVEHKVTVFHGVPTMFSMMLEYAEQNDLKFDLSFMRLFISAGAPLSRELKERFERRFNKKIEDYYALTEVRPVFGRYASRAVELPPGAIGQAAPGVEVKLMTTDGQLAAVEEVGEVWVKAPATTSGYYKAAELTSTSFVDGFFRTGDLGFRDAEGFYYLTGRIKDIIIKGGANIAPAEVEDVICEHPSVLLASVIGIPDPKFGELPFAYFVTTPGKEVTDQELLSHCRSKLAEFKVPVNFTQLSEMPLGSTSKIDKKALLELWRQTQNA</sequence>
<keyword evidence="3" id="KW-0436">Ligase</keyword>
<dbReference type="Pfam" id="PF13193">
    <property type="entry name" value="AMP-binding_C"/>
    <property type="match status" value="1"/>
</dbReference>